<sequence length="131" mass="14996">MQTQADSRRGNIVQSRVTFQRSRDNPRRQPSRAVRDSQDKSNRKIRQRQSNHNSRVQEQIYICPEKVFSNDQREINTAPSPAETRSTRNKGYPSNVANAIKREPYPHPCGIPQSLEPLRAADGKCCGEDAY</sequence>
<evidence type="ECO:0000313" key="2">
    <source>
        <dbReference type="EMBL" id="PBC31611.1"/>
    </source>
</evidence>
<protein>
    <submittedName>
        <fullName evidence="2">Uncharacterized protein</fullName>
    </submittedName>
</protein>
<feature type="compositionally biased region" description="Basic and acidic residues" evidence="1">
    <location>
        <begin position="21"/>
        <end position="42"/>
    </location>
</feature>
<dbReference type="AlphaFoldDB" id="A0A2A3EKQ7"/>
<proteinExistence type="predicted"/>
<gene>
    <name evidence="2" type="ORF">APICC_02257</name>
</gene>
<accession>A0A2A3EKQ7</accession>
<dbReference type="EMBL" id="KZ288230">
    <property type="protein sequence ID" value="PBC31611.1"/>
    <property type="molecule type" value="Genomic_DNA"/>
</dbReference>
<evidence type="ECO:0000256" key="1">
    <source>
        <dbReference type="SAM" id="MobiDB-lite"/>
    </source>
</evidence>
<feature type="region of interest" description="Disordered" evidence="1">
    <location>
        <begin position="1"/>
        <end position="58"/>
    </location>
</feature>
<reference evidence="2 3" key="1">
    <citation type="submission" date="2014-07" db="EMBL/GenBank/DDBJ databases">
        <title>Genomic and transcriptomic analysis on Apis cerana provide comprehensive insights into honey bee biology.</title>
        <authorList>
            <person name="Diao Q."/>
            <person name="Sun L."/>
            <person name="Zheng H."/>
            <person name="Zheng H."/>
            <person name="Xu S."/>
            <person name="Wang S."/>
            <person name="Zeng Z."/>
            <person name="Hu F."/>
            <person name="Su S."/>
            <person name="Wu J."/>
        </authorList>
    </citation>
    <scope>NUCLEOTIDE SEQUENCE [LARGE SCALE GENOMIC DNA]</scope>
    <source>
        <tissue evidence="2">Pupae without intestine</tissue>
    </source>
</reference>
<dbReference type="Proteomes" id="UP000242457">
    <property type="component" value="Unassembled WGS sequence"/>
</dbReference>
<name>A0A2A3EKQ7_APICC</name>
<organism evidence="2 3">
    <name type="scientific">Apis cerana cerana</name>
    <name type="common">Oriental honeybee</name>
    <dbReference type="NCBI Taxonomy" id="94128"/>
    <lineage>
        <taxon>Eukaryota</taxon>
        <taxon>Metazoa</taxon>
        <taxon>Ecdysozoa</taxon>
        <taxon>Arthropoda</taxon>
        <taxon>Hexapoda</taxon>
        <taxon>Insecta</taxon>
        <taxon>Pterygota</taxon>
        <taxon>Neoptera</taxon>
        <taxon>Endopterygota</taxon>
        <taxon>Hymenoptera</taxon>
        <taxon>Apocrita</taxon>
        <taxon>Aculeata</taxon>
        <taxon>Apoidea</taxon>
        <taxon>Anthophila</taxon>
        <taxon>Apidae</taxon>
        <taxon>Apis</taxon>
    </lineage>
</organism>
<keyword evidence="3" id="KW-1185">Reference proteome</keyword>
<evidence type="ECO:0000313" key="3">
    <source>
        <dbReference type="Proteomes" id="UP000242457"/>
    </source>
</evidence>
<feature type="region of interest" description="Disordered" evidence="1">
    <location>
        <begin position="71"/>
        <end position="94"/>
    </location>
</feature>